<dbReference type="Proteomes" id="UP000681341">
    <property type="component" value="Unassembled WGS sequence"/>
</dbReference>
<evidence type="ECO:0000313" key="2">
    <source>
        <dbReference type="EMBL" id="MBO3731419.1"/>
    </source>
</evidence>
<dbReference type="Pfam" id="PF01323">
    <property type="entry name" value="DSBA"/>
    <property type="match status" value="1"/>
</dbReference>
<feature type="domain" description="DSBA-like thioredoxin" evidence="1">
    <location>
        <begin position="14"/>
        <end position="217"/>
    </location>
</feature>
<evidence type="ECO:0000313" key="3">
    <source>
        <dbReference type="Proteomes" id="UP000681341"/>
    </source>
</evidence>
<dbReference type="PANTHER" id="PTHR13887:SF41">
    <property type="entry name" value="THIOREDOXIN SUPERFAMILY PROTEIN"/>
    <property type="match status" value="1"/>
</dbReference>
<comment type="caution">
    <text evidence="2">The sequence shown here is derived from an EMBL/GenBank/DDBJ whole genome shotgun (WGS) entry which is preliminary data.</text>
</comment>
<name>A0ABS3TY32_9ACTN</name>
<dbReference type="EMBL" id="JAGFNP010000001">
    <property type="protein sequence ID" value="MBO3731419.1"/>
    <property type="molecule type" value="Genomic_DNA"/>
</dbReference>
<dbReference type="CDD" id="cd03024">
    <property type="entry name" value="DsbA_FrnE"/>
    <property type="match status" value="1"/>
</dbReference>
<sequence>MEASTVGEFVEKLRVDIWSDIACPWCYVGKARFDKAVQQLEGKVDVEVRHRSFELDPHREPGDTAPVVDMLVKKYGMSRAQAQAGEYRLKDLAKAEDLDYQAEGRDHGNTFDLHRILHLASERGLEAEAWQAFYVANFADEASIFDRQRVIDVAVGAGLDKDEVVAVLDEPEAYREAVRADEAEAAALGATGVPFFVVDEKYGVSGAQPTELFAEVLEKAWREKQPAITTISGAEDAEACGPDGCEI</sequence>
<protein>
    <submittedName>
        <fullName evidence="2">DsbA family oxidoreductase</fullName>
    </submittedName>
</protein>
<dbReference type="PANTHER" id="PTHR13887">
    <property type="entry name" value="GLUTATHIONE S-TRANSFERASE KAPPA"/>
    <property type="match status" value="1"/>
</dbReference>
<evidence type="ECO:0000259" key="1">
    <source>
        <dbReference type="Pfam" id="PF01323"/>
    </source>
</evidence>
<dbReference type="InterPro" id="IPR001853">
    <property type="entry name" value="DSBA-like_thioredoxin_dom"/>
</dbReference>
<dbReference type="Gene3D" id="3.40.30.10">
    <property type="entry name" value="Glutaredoxin"/>
    <property type="match status" value="1"/>
</dbReference>
<gene>
    <name evidence="2" type="ORF">J5V16_01175</name>
</gene>
<dbReference type="RefSeq" id="WP_208494125.1">
    <property type="nucleotide sequence ID" value="NZ_JAGFNP010000001.1"/>
</dbReference>
<keyword evidence="3" id="KW-1185">Reference proteome</keyword>
<dbReference type="InterPro" id="IPR036249">
    <property type="entry name" value="Thioredoxin-like_sf"/>
</dbReference>
<accession>A0ABS3TY32</accession>
<reference evidence="2 3" key="1">
    <citation type="submission" date="2021-03" db="EMBL/GenBank/DDBJ databases">
        <title>Glycomyces sp. nov., a novel actinomycete isolated from soil.</title>
        <authorList>
            <person name="Yang X."/>
            <person name="Xu X."/>
        </authorList>
    </citation>
    <scope>NUCLEOTIDE SEQUENCE [LARGE SCALE GENOMIC DNA]</scope>
    <source>
        <strain evidence="2 3">NEAU-S30</strain>
    </source>
</reference>
<proteinExistence type="predicted"/>
<organism evidence="2 3">
    <name type="scientific">Glycomyces niveus</name>
    <dbReference type="NCBI Taxonomy" id="2820287"/>
    <lineage>
        <taxon>Bacteria</taxon>
        <taxon>Bacillati</taxon>
        <taxon>Actinomycetota</taxon>
        <taxon>Actinomycetes</taxon>
        <taxon>Glycomycetales</taxon>
        <taxon>Glycomycetaceae</taxon>
        <taxon>Glycomyces</taxon>
    </lineage>
</organism>
<dbReference type="SUPFAM" id="SSF52833">
    <property type="entry name" value="Thioredoxin-like"/>
    <property type="match status" value="1"/>
</dbReference>